<dbReference type="PANTHER" id="PTHR23272:SF184">
    <property type="entry name" value="OS03G0311250 PROTEIN"/>
    <property type="match status" value="1"/>
</dbReference>
<dbReference type="SUPFAM" id="SSF53098">
    <property type="entry name" value="Ribonuclease H-like"/>
    <property type="match status" value="1"/>
</dbReference>
<evidence type="ECO:0000256" key="1">
    <source>
        <dbReference type="SAM" id="MobiDB-lite"/>
    </source>
</evidence>
<evidence type="ECO:0000313" key="3">
    <source>
        <dbReference type="EnsemblPlants" id="Solyc11g012625.1.1"/>
    </source>
</evidence>
<sequence>MTYLFAVFGESIMAENVITDKVVGEKHGTTSMLTHISKCPKMPYNIDITQSRLSFQPMIGGNKGDVVVVPWKFDQEECRKALCRMPADSDKNGQFSSTEVDTSDSRSVDSRSGGEFGNFFEELQKHTSEKRGASSKSELVKYLDEEIEVEKSDFDVLLWWKVNSPRFLILSEMARDVLSIPVSSVASECAFSTGGRILDSFRSSLTPKLVQALVCLQDWLRSELQPISIEEDLDFLEQLEEDFIMPQLHGSNARSPIWNHYEKLEEKEDGSMDTNSHVFISWEERVVSQGKDHRVVHYYLKDSSGELILVVVGTERSARHMVFVISEDYLDVIGHTSSINSETNRRAK</sequence>
<dbReference type="Pfam" id="PF05699">
    <property type="entry name" value="Dimer_Tnp_hAT"/>
    <property type="match status" value="1"/>
</dbReference>
<dbReference type="AlphaFoldDB" id="A0A3Q7JJR4"/>
<feature type="domain" description="HAT C-terminal dimerisation" evidence="2">
    <location>
        <begin position="138"/>
        <end position="220"/>
    </location>
</feature>
<protein>
    <recommendedName>
        <fullName evidence="2">HAT C-terminal dimerisation domain-containing protein</fullName>
    </recommendedName>
</protein>
<proteinExistence type="predicted"/>
<keyword evidence="4" id="KW-1185">Reference proteome</keyword>
<evidence type="ECO:0000259" key="2">
    <source>
        <dbReference type="Pfam" id="PF05699"/>
    </source>
</evidence>
<dbReference type="STRING" id="4081.A0A3Q7JJR4"/>
<dbReference type="InterPro" id="IPR012337">
    <property type="entry name" value="RNaseH-like_sf"/>
</dbReference>
<dbReference type="InParanoid" id="A0A3Q7JJR4"/>
<name>A0A3Q7JJR4_SOLLC</name>
<reference evidence="3" key="1">
    <citation type="journal article" date="2012" name="Nature">
        <title>The tomato genome sequence provides insights into fleshy fruit evolution.</title>
        <authorList>
            <consortium name="Tomato Genome Consortium"/>
        </authorList>
    </citation>
    <scope>NUCLEOTIDE SEQUENCE [LARGE SCALE GENOMIC DNA]</scope>
    <source>
        <strain evidence="3">cv. Heinz 1706</strain>
    </source>
</reference>
<dbReference type="InterPro" id="IPR008906">
    <property type="entry name" value="HATC_C_dom"/>
</dbReference>
<dbReference type="EnsemblPlants" id="Solyc11g012625.1.1">
    <property type="protein sequence ID" value="Solyc11g012625.1.1"/>
    <property type="gene ID" value="Solyc11g012625.1"/>
</dbReference>
<reference evidence="3" key="2">
    <citation type="submission" date="2019-01" db="UniProtKB">
        <authorList>
            <consortium name="EnsemblPlants"/>
        </authorList>
    </citation>
    <scope>IDENTIFICATION</scope>
    <source>
        <strain evidence="3">cv. Heinz 1706</strain>
    </source>
</reference>
<dbReference type="GO" id="GO:0046983">
    <property type="term" value="F:protein dimerization activity"/>
    <property type="evidence" value="ECO:0007669"/>
    <property type="project" value="InterPro"/>
</dbReference>
<dbReference type="Gramene" id="Solyc11g012625.1.1">
    <property type="protein sequence ID" value="Solyc11g012625.1.1"/>
    <property type="gene ID" value="Solyc11g012625.1"/>
</dbReference>
<dbReference type="PANTHER" id="PTHR23272">
    <property type="entry name" value="BED FINGER-RELATED"/>
    <property type="match status" value="1"/>
</dbReference>
<evidence type="ECO:0000313" key="4">
    <source>
        <dbReference type="Proteomes" id="UP000004994"/>
    </source>
</evidence>
<accession>A0A3Q7JJR4</accession>
<feature type="region of interest" description="Disordered" evidence="1">
    <location>
        <begin position="90"/>
        <end position="113"/>
    </location>
</feature>
<organism evidence="3">
    <name type="scientific">Solanum lycopersicum</name>
    <name type="common">Tomato</name>
    <name type="synonym">Lycopersicon esculentum</name>
    <dbReference type="NCBI Taxonomy" id="4081"/>
    <lineage>
        <taxon>Eukaryota</taxon>
        <taxon>Viridiplantae</taxon>
        <taxon>Streptophyta</taxon>
        <taxon>Embryophyta</taxon>
        <taxon>Tracheophyta</taxon>
        <taxon>Spermatophyta</taxon>
        <taxon>Magnoliopsida</taxon>
        <taxon>eudicotyledons</taxon>
        <taxon>Gunneridae</taxon>
        <taxon>Pentapetalae</taxon>
        <taxon>asterids</taxon>
        <taxon>lamiids</taxon>
        <taxon>Solanales</taxon>
        <taxon>Solanaceae</taxon>
        <taxon>Solanoideae</taxon>
        <taxon>Solaneae</taxon>
        <taxon>Solanum</taxon>
        <taxon>Solanum subgen. Lycopersicon</taxon>
    </lineage>
</organism>
<dbReference type="Proteomes" id="UP000004994">
    <property type="component" value="Chromosome 11"/>
</dbReference>